<dbReference type="GO" id="GO:0005829">
    <property type="term" value="C:cytosol"/>
    <property type="evidence" value="ECO:0007669"/>
    <property type="project" value="TreeGrafter"/>
</dbReference>
<feature type="domain" description="Hydantoinase/oxoprolinase N-terminal" evidence="2">
    <location>
        <begin position="105"/>
        <end position="177"/>
    </location>
</feature>
<name>A0AAU8DQ10_9ACTN</name>
<sequence>MSEAPVHHSRTVLAIVLDGEEVCGVTVRDRSIVAHRVFDPDTDPSEILAALAETADHSPSDPVEVTLTIGGLLTALLSDGSTDAGVAVVRIVPRPASDPSLGRNPRPRVERLVRNRFSVQGGCDLFGRPVSALDVAGVQEVARQVAALGIDSIAVVGSGSTAHPHQERQAADILQARCGSARIILAGDLGGQGFVARESTAVHDAALFEPVDRLLGAWESAAARIFPGSTTHVARSDGGLSTLSWARNHPVILLSSELSTTLLGAAADAGLDACRVRIHTHSGQLEGEVRDRLVVVGTDAWASLDGPMGWDLVIPQAELSTVFAHPWPTDHPDRDEAATEAVVEPTLHRNLLAGLGSAVSAPSAWVDEVAYITTAEQLTTLREDVRTRVITLATANGAAPGSARVVEMSAIAMPFTPAGTVRITARATGSPSPGRRLVPDTADRVRAG</sequence>
<dbReference type="Pfam" id="PF05378">
    <property type="entry name" value="Hydant_A_N"/>
    <property type="match status" value="1"/>
</dbReference>
<evidence type="ECO:0000256" key="1">
    <source>
        <dbReference type="SAM" id="MobiDB-lite"/>
    </source>
</evidence>
<dbReference type="EMBL" id="CP159218">
    <property type="protein sequence ID" value="XCG64256.1"/>
    <property type="molecule type" value="Genomic_DNA"/>
</dbReference>
<dbReference type="InterPro" id="IPR045079">
    <property type="entry name" value="Oxoprolinase-like"/>
</dbReference>
<feature type="compositionally biased region" description="Basic and acidic residues" evidence="1">
    <location>
        <begin position="437"/>
        <end position="448"/>
    </location>
</feature>
<dbReference type="GO" id="GO:0017168">
    <property type="term" value="F:5-oxoprolinase (ATP-hydrolyzing) activity"/>
    <property type="evidence" value="ECO:0007669"/>
    <property type="project" value="TreeGrafter"/>
</dbReference>
<dbReference type="PANTHER" id="PTHR11365:SF23">
    <property type="entry name" value="HYPOTHETICAL 5-OXOPROLINASE (EUROFUNG)-RELATED"/>
    <property type="match status" value="1"/>
</dbReference>
<reference evidence="3" key="1">
    <citation type="submission" date="2024-05" db="EMBL/GenBank/DDBJ databases">
        <authorList>
            <person name="Cai S.Y."/>
            <person name="Jin L.M."/>
            <person name="Li H.R."/>
        </authorList>
    </citation>
    <scope>NUCLEOTIDE SEQUENCE</scope>
    <source>
        <strain evidence="3">A5-74</strain>
    </source>
</reference>
<evidence type="ECO:0000259" key="2">
    <source>
        <dbReference type="Pfam" id="PF05378"/>
    </source>
</evidence>
<feature type="region of interest" description="Disordered" evidence="1">
    <location>
        <begin position="425"/>
        <end position="448"/>
    </location>
</feature>
<dbReference type="AlphaFoldDB" id="A0AAU8DQ10"/>
<protein>
    <submittedName>
        <fullName evidence="3">Hydantoinase/oxoprolinase N-terminal domain-containing protein</fullName>
    </submittedName>
</protein>
<dbReference type="GO" id="GO:0006749">
    <property type="term" value="P:glutathione metabolic process"/>
    <property type="evidence" value="ECO:0007669"/>
    <property type="project" value="TreeGrafter"/>
</dbReference>
<gene>
    <name evidence="3" type="ORF">ABLG96_02580</name>
</gene>
<accession>A0AAU8DQ10</accession>
<dbReference type="InterPro" id="IPR008040">
    <property type="entry name" value="Hydant_A_N"/>
</dbReference>
<evidence type="ECO:0000313" key="3">
    <source>
        <dbReference type="EMBL" id="XCG64256.1"/>
    </source>
</evidence>
<proteinExistence type="predicted"/>
<organism evidence="3">
    <name type="scientific">Nakamurella sp. A5-74</name>
    <dbReference type="NCBI Taxonomy" id="3158264"/>
    <lineage>
        <taxon>Bacteria</taxon>
        <taxon>Bacillati</taxon>
        <taxon>Actinomycetota</taxon>
        <taxon>Actinomycetes</taxon>
        <taxon>Nakamurellales</taxon>
        <taxon>Nakamurellaceae</taxon>
        <taxon>Nakamurella</taxon>
    </lineage>
</organism>
<dbReference type="PANTHER" id="PTHR11365">
    <property type="entry name" value="5-OXOPROLINASE RELATED"/>
    <property type="match status" value="1"/>
</dbReference>
<dbReference type="RefSeq" id="WP_353649869.1">
    <property type="nucleotide sequence ID" value="NZ_CP159218.1"/>
</dbReference>